<dbReference type="InterPro" id="IPR000477">
    <property type="entry name" value="RT_dom"/>
</dbReference>
<dbReference type="InterPro" id="IPR051083">
    <property type="entry name" value="GrpII_Intron_Splice-Mob/Def"/>
</dbReference>
<dbReference type="InterPro" id="IPR043502">
    <property type="entry name" value="DNA/RNA_pol_sf"/>
</dbReference>
<dbReference type="SUPFAM" id="SSF56672">
    <property type="entry name" value="DNA/RNA polymerases"/>
    <property type="match status" value="1"/>
</dbReference>
<protein>
    <recommendedName>
        <fullName evidence="1">Reverse transcriptase domain-containing protein</fullName>
    </recommendedName>
</protein>
<evidence type="ECO:0000259" key="1">
    <source>
        <dbReference type="PROSITE" id="PS50878"/>
    </source>
</evidence>
<dbReference type="Pfam" id="PF00078">
    <property type="entry name" value="RVT_1"/>
    <property type="match status" value="1"/>
</dbReference>
<proteinExistence type="predicted"/>
<accession>A0ABV2AK55</accession>
<organism evidence="2 3">
    <name type="scientific">Bonamia ostreae</name>
    <dbReference type="NCBI Taxonomy" id="126728"/>
    <lineage>
        <taxon>Eukaryota</taxon>
        <taxon>Sar</taxon>
        <taxon>Rhizaria</taxon>
        <taxon>Endomyxa</taxon>
        <taxon>Ascetosporea</taxon>
        <taxon>Haplosporida</taxon>
        <taxon>Bonamia</taxon>
    </lineage>
</organism>
<comment type="caution">
    <text evidence="2">The sequence shown here is derived from an EMBL/GenBank/DDBJ whole genome shotgun (WGS) entry which is preliminary data.</text>
</comment>
<dbReference type="Proteomes" id="UP001439008">
    <property type="component" value="Unassembled WGS sequence"/>
</dbReference>
<evidence type="ECO:0000313" key="2">
    <source>
        <dbReference type="EMBL" id="MES1920057.1"/>
    </source>
</evidence>
<feature type="domain" description="Reverse transcriptase" evidence="1">
    <location>
        <begin position="1"/>
        <end position="149"/>
    </location>
</feature>
<reference evidence="2 3" key="1">
    <citation type="journal article" date="2024" name="BMC Biol.">
        <title>Comparative genomics of Ascetosporea gives new insight into the evolutionary basis for animal parasitism in Rhizaria.</title>
        <authorList>
            <person name="Hiltunen Thoren M."/>
            <person name="Onut-Brannstrom I."/>
            <person name="Alfjorden A."/>
            <person name="Peckova H."/>
            <person name="Swords F."/>
            <person name="Hooper C."/>
            <person name="Holzer A.S."/>
            <person name="Bass D."/>
            <person name="Burki F."/>
        </authorList>
    </citation>
    <scope>NUCLEOTIDE SEQUENCE [LARGE SCALE GENOMIC DNA]</scope>
    <source>
        <strain evidence="2">20-A016</strain>
    </source>
</reference>
<dbReference type="EMBL" id="JBDODL010000496">
    <property type="protein sequence ID" value="MES1920057.1"/>
    <property type="molecule type" value="Genomic_DNA"/>
</dbReference>
<name>A0ABV2AK55_9EUKA</name>
<dbReference type="PANTHER" id="PTHR34047:SF8">
    <property type="entry name" value="PROTEIN YKFC"/>
    <property type="match status" value="1"/>
</dbReference>
<evidence type="ECO:0000313" key="3">
    <source>
        <dbReference type="Proteomes" id="UP001439008"/>
    </source>
</evidence>
<gene>
    <name evidence="2" type="ORF">MHBO_001782</name>
</gene>
<dbReference type="PROSITE" id="PS50878">
    <property type="entry name" value="RT_POL"/>
    <property type="match status" value="1"/>
</dbReference>
<dbReference type="PANTHER" id="PTHR34047">
    <property type="entry name" value="NUCLEAR INTRON MATURASE 1, MITOCHONDRIAL-RELATED"/>
    <property type="match status" value="1"/>
</dbReference>
<sequence>MIKNILDKINKIEIVKIYNEKSMTRENAIIQFERAIFANTIKFTSKKSGKLSQNWYTKTKGVLQGSILAPILANLYLQNLDKNALKFSQIKYYRSVDDMICFANGENILNQFLKFILKYLKSLKLEINEKSKFYQLKNEQTINWCGYSIQNLNNKNRLLIRKNYKSKFSLNPNLANMTKINDNSRKILENLAKKFFMFKKNLRFQHKPFLKKILRMLLIKVLKKVCEEDLLKMAQISVKWIN</sequence>
<keyword evidence="3" id="KW-1185">Reference proteome</keyword>